<proteinExistence type="predicted"/>
<dbReference type="SMART" id="SM00530">
    <property type="entry name" value="HTH_XRE"/>
    <property type="match status" value="1"/>
</dbReference>
<evidence type="ECO:0000259" key="1">
    <source>
        <dbReference type="PROSITE" id="PS50943"/>
    </source>
</evidence>
<dbReference type="OrthoDB" id="6423at2"/>
<evidence type="ECO:0000313" key="3">
    <source>
        <dbReference type="Proteomes" id="UP000093044"/>
    </source>
</evidence>
<dbReference type="Gene3D" id="1.10.260.40">
    <property type="entry name" value="lambda repressor-like DNA-binding domains"/>
    <property type="match status" value="1"/>
</dbReference>
<evidence type="ECO:0000313" key="2">
    <source>
        <dbReference type="EMBL" id="ANZ45171.1"/>
    </source>
</evidence>
<dbReference type="RefSeq" id="WP_066744980.1">
    <property type="nucleotide sequence ID" value="NZ_CATWZH010000003.1"/>
</dbReference>
<reference evidence="2" key="1">
    <citation type="submission" date="2016-08" db="EMBL/GenBank/DDBJ databases">
        <title>Complete genome of Cloacibacillus porcorum.</title>
        <authorList>
            <person name="Looft T."/>
            <person name="Bayles D.O."/>
            <person name="Alt D.P."/>
        </authorList>
    </citation>
    <scope>NUCLEOTIDE SEQUENCE [LARGE SCALE GENOMIC DNA]</scope>
    <source>
        <strain evidence="2">CL-84</strain>
    </source>
</reference>
<protein>
    <recommendedName>
        <fullName evidence="1">HTH cro/C1-type domain-containing protein</fullName>
    </recommendedName>
</protein>
<dbReference type="Proteomes" id="UP000093044">
    <property type="component" value="Chromosome"/>
</dbReference>
<keyword evidence="3" id="KW-1185">Reference proteome</keyword>
<name>A0A1B2I5B6_9BACT</name>
<dbReference type="PROSITE" id="PS50943">
    <property type="entry name" value="HTH_CROC1"/>
    <property type="match status" value="1"/>
</dbReference>
<dbReference type="Pfam" id="PF01381">
    <property type="entry name" value="HTH_3"/>
    <property type="match status" value="1"/>
</dbReference>
<dbReference type="GeneID" id="83057959"/>
<feature type="domain" description="HTH cro/C1-type" evidence="1">
    <location>
        <begin position="6"/>
        <end position="59"/>
    </location>
</feature>
<dbReference type="InterPro" id="IPR001387">
    <property type="entry name" value="Cro/C1-type_HTH"/>
</dbReference>
<dbReference type="GO" id="GO:0003677">
    <property type="term" value="F:DNA binding"/>
    <property type="evidence" value="ECO:0007669"/>
    <property type="project" value="InterPro"/>
</dbReference>
<dbReference type="CDD" id="cd00093">
    <property type="entry name" value="HTH_XRE"/>
    <property type="match status" value="1"/>
</dbReference>
<dbReference type="KEGG" id="cpor:BED41_08865"/>
<dbReference type="AlphaFoldDB" id="A0A1B2I5B6"/>
<dbReference type="SUPFAM" id="SSF47413">
    <property type="entry name" value="lambda repressor-like DNA-binding domains"/>
    <property type="match status" value="1"/>
</dbReference>
<accession>A0A1B2I5B6</accession>
<gene>
    <name evidence="2" type="ORF">BED41_08865</name>
</gene>
<dbReference type="STRING" id="1197717.BED41_08865"/>
<dbReference type="InterPro" id="IPR010982">
    <property type="entry name" value="Lambda_DNA-bd_dom_sf"/>
</dbReference>
<dbReference type="EMBL" id="CP016757">
    <property type="protein sequence ID" value="ANZ45171.1"/>
    <property type="molecule type" value="Genomic_DNA"/>
</dbReference>
<sequence>MFGKVIRKKRVALKLTQNDLAVLVGVNRTTVVAWEHEKFQPTKKIAALEDALNIGRGELYFIIQENRLR</sequence>
<organism evidence="2 3">
    <name type="scientific">Cloacibacillus porcorum</name>
    <dbReference type="NCBI Taxonomy" id="1197717"/>
    <lineage>
        <taxon>Bacteria</taxon>
        <taxon>Thermotogati</taxon>
        <taxon>Synergistota</taxon>
        <taxon>Synergistia</taxon>
        <taxon>Synergistales</taxon>
        <taxon>Synergistaceae</taxon>
        <taxon>Cloacibacillus</taxon>
    </lineage>
</organism>